<proteinExistence type="predicted"/>
<name>A0A926EUC3_9FIRM</name>
<gene>
    <name evidence="1" type="ORF">H8689_02205</name>
</gene>
<evidence type="ECO:0000313" key="2">
    <source>
        <dbReference type="Proteomes" id="UP000601522"/>
    </source>
</evidence>
<dbReference type="Proteomes" id="UP000601522">
    <property type="component" value="Unassembled WGS sequence"/>
</dbReference>
<dbReference type="Pfam" id="PF20118">
    <property type="entry name" value="DUF6508"/>
    <property type="match status" value="1"/>
</dbReference>
<sequence>MNNEEKKEKLKELVQNNEEISIDKYYSTLEEIGDYESNYKDYMTTAPINVDIELSRLSNSDYELCTALLTMLLREDYFSNGSFEERYSNGQIMPVIERMIELLY</sequence>
<dbReference type="InterPro" id="IPR045425">
    <property type="entry name" value="DUF6508"/>
</dbReference>
<protein>
    <submittedName>
        <fullName evidence="1">Uncharacterized protein</fullName>
    </submittedName>
</protein>
<comment type="caution">
    <text evidence="1">The sequence shown here is derived from an EMBL/GenBank/DDBJ whole genome shotgun (WGS) entry which is preliminary data.</text>
</comment>
<keyword evidence="2" id="KW-1185">Reference proteome</keyword>
<reference evidence="1 2" key="1">
    <citation type="submission" date="2020-08" db="EMBL/GenBank/DDBJ databases">
        <title>Genome public.</title>
        <authorList>
            <person name="Liu C."/>
            <person name="Sun Q."/>
        </authorList>
    </citation>
    <scope>NUCLEOTIDE SEQUENCE [LARGE SCALE GENOMIC DNA]</scope>
    <source>
        <strain evidence="1 2">NSJ-26</strain>
    </source>
</reference>
<accession>A0A926EUC3</accession>
<dbReference type="AlphaFoldDB" id="A0A926EUC3"/>
<evidence type="ECO:0000313" key="1">
    <source>
        <dbReference type="EMBL" id="MBC8589953.1"/>
    </source>
</evidence>
<dbReference type="RefSeq" id="WP_249322765.1">
    <property type="nucleotide sequence ID" value="NZ_JACRTK010000001.1"/>
</dbReference>
<dbReference type="EMBL" id="JACRTK010000001">
    <property type="protein sequence ID" value="MBC8589953.1"/>
    <property type="molecule type" value="Genomic_DNA"/>
</dbReference>
<organism evidence="1 2">
    <name type="scientific">Wansuia hejianensis</name>
    <dbReference type="NCBI Taxonomy" id="2763667"/>
    <lineage>
        <taxon>Bacteria</taxon>
        <taxon>Bacillati</taxon>
        <taxon>Bacillota</taxon>
        <taxon>Clostridia</taxon>
        <taxon>Lachnospirales</taxon>
        <taxon>Lachnospiraceae</taxon>
        <taxon>Wansuia</taxon>
    </lineage>
</organism>